<dbReference type="Pfam" id="PF13460">
    <property type="entry name" value="NAD_binding_10"/>
    <property type="match status" value="1"/>
</dbReference>
<dbReference type="Proteomes" id="UP000014254">
    <property type="component" value="Unassembled WGS sequence"/>
</dbReference>
<evidence type="ECO:0000313" key="3">
    <source>
        <dbReference type="Proteomes" id="UP000014254"/>
    </source>
</evidence>
<dbReference type="OrthoDB" id="63935at2759"/>
<dbReference type="EMBL" id="KE123910">
    <property type="protein sequence ID" value="EPB91271.1"/>
    <property type="molecule type" value="Genomic_DNA"/>
</dbReference>
<dbReference type="OMA" id="HADKLQM"/>
<feature type="domain" description="NAD(P)-binding" evidence="1">
    <location>
        <begin position="12"/>
        <end position="205"/>
    </location>
</feature>
<organism evidence="2 3">
    <name type="scientific">Mucor circinelloides f. circinelloides (strain 1006PhL)</name>
    <name type="common">Mucormycosis agent</name>
    <name type="synonym">Calyptromyces circinelloides</name>
    <dbReference type="NCBI Taxonomy" id="1220926"/>
    <lineage>
        <taxon>Eukaryota</taxon>
        <taxon>Fungi</taxon>
        <taxon>Fungi incertae sedis</taxon>
        <taxon>Mucoromycota</taxon>
        <taxon>Mucoromycotina</taxon>
        <taxon>Mucoromycetes</taxon>
        <taxon>Mucorales</taxon>
        <taxon>Mucorineae</taxon>
        <taxon>Mucoraceae</taxon>
        <taxon>Mucor</taxon>
    </lineage>
</organism>
<dbReference type="eggNOG" id="ENOG502S3UW">
    <property type="taxonomic scope" value="Eukaryota"/>
</dbReference>
<dbReference type="Gene3D" id="3.40.50.720">
    <property type="entry name" value="NAD(P)-binding Rossmann-like Domain"/>
    <property type="match status" value="1"/>
</dbReference>
<dbReference type="InParanoid" id="S2JLN2"/>
<name>S2JLN2_MUCC1</name>
<dbReference type="InterPro" id="IPR036291">
    <property type="entry name" value="NAD(P)-bd_dom_sf"/>
</dbReference>
<dbReference type="STRING" id="1220926.S2JLN2"/>
<dbReference type="InterPro" id="IPR016040">
    <property type="entry name" value="NAD(P)-bd_dom"/>
</dbReference>
<accession>S2JLN2</accession>
<evidence type="ECO:0000259" key="1">
    <source>
        <dbReference type="Pfam" id="PF13460"/>
    </source>
</evidence>
<evidence type="ECO:0000313" key="2">
    <source>
        <dbReference type="EMBL" id="EPB91271.1"/>
    </source>
</evidence>
<reference evidence="3" key="1">
    <citation type="submission" date="2013-05" db="EMBL/GenBank/DDBJ databases">
        <title>The Genome sequence of Mucor circinelloides f. circinelloides 1006PhL.</title>
        <authorList>
            <consortium name="The Broad Institute Genomics Platform"/>
            <person name="Cuomo C."/>
            <person name="Earl A."/>
            <person name="Findley K."/>
            <person name="Lee S.C."/>
            <person name="Walker B."/>
            <person name="Young S."/>
            <person name="Zeng Q."/>
            <person name="Gargeya S."/>
            <person name="Fitzgerald M."/>
            <person name="Haas B."/>
            <person name="Abouelleil A."/>
            <person name="Allen A.W."/>
            <person name="Alvarado L."/>
            <person name="Arachchi H.M."/>
            <person name="Berlin A.M."/>
            <person name="Chapman S.B."/>
            <person name="Gainer-Dewar J."/>
            <person name="Goldberg J."/>
            <person name="Griggs A."/>
            <person name="Gujja S."/>
            <person name="Hansen M."/>
            <person name="Howarth C."/>
            <person name="Imamovic A."/>
            <person name="Ireland A."/>
            <person name="Larimer J."/>
            <person name="McCowan C."/>
            <person name="Murphy C."/>
            <person name="Pearson M."/>
            <person name="Poon T.W."/>
            <person name="Priest M."/>
            <person name="Roberts A."/>
            <person name="Saif S."/>
            <person name="Shea T."/>
            <person name="Sisk P."/>
            <person name="Sykes S."/>
            <person name="Wortman J."/>
            <person name="Nusbaum C."/>
            <person name="Birren B."/>
        </authorList>
    </citation>
    <scope>NUCLEOTIDE SEQUENCE [LARGE SCALE GENOMIC DNA]</scope>
    <source>
        <strain evidence="3">1006PhL</strain>
    </source>
</reference>
<dbReference type="SUPFAM" id="SSF51735">
    <property type="entry name" value="NAD(P)-binding Rossmann-fold domains"/>
    <property type="match status" value="1"/>
</dbReference>
<proteinExistence type="predicted"/>
<dbReference type="PANTHER" id="PTHR15020:SF50">
    <property type="entry name" value="UPF0659 PROTEIN YMR090W"/>
    <property type="match status" value="1"/>
</dbReference>
<dbReference type="PANTHER" id="PTHR15020">
    <property type="entry name" value="FLAVIN REDUCTASE-RELATED"/>
    <property type="match status" value="1"/>
</dbReference>
<protein>
    <recommendedName>
        <fullName evidence="1">NAD(P)-binding domain-containing protein</fullName>
    </recommendedName>
</protein>
<keyword evidence="3" id="KW-1185">Reference proteome</keyword>
<sequence>MVRVAVFGGSKGCSRAMVLQGLEQGEHQFKLLIRNPDNADYTQDQKSKLSIVKGDALDAEAVKKTLQDTDVIVYSIGSAFDFKKMDMVNPGLCHDTMSVLLRALQDLPVNERPKRLVVVSTTGLDNMKEVPYLFQPLYHFILHAPHKDKKEMEKLVVEENTSVPDWIIVRPSLLTDGSLKGKYRADVGISGYTISREDVGHFLLHQCIVSTTWVQKKVVVTY</sequence>
<dbReference type="AlphaFoldDB" id="S2JLN2"/>
<dbReference type="VEuPathDB" id="FungiDB:HMPREF1544_01787"/>
<gene>
    <name evidence="2" type="ORF">HMPREF1544_01787</name>
</gene>